<name>A0AAD7E7S7_9AGAR</name>
<organism evidence="2 3">
    <name type="scientific">Mycena albidolilacea</name>
    <dbReference type="NCBI Taxonomy" id="1033008"/>
    <lineage>
        <taxon>Eukaryota</taxon>
        <taxon>Fungi</taxon>
        <taxon>Dikarya</taxon>
        <taxon>Basidiomycota</taxon>
        <taxon>Agaricomycotina</taxon>
        <taxon>Agaricomycetes</taxon>
        <taxon>Agaricomycetidae</taxon>
        <taxon>Agaricales</taxon>
        <taxon>Marasmiineae</taxon>
        <taxon>Mycenaceae</taxon>
        <taxon>Mycena</taxon>
    </lineage>
</organism>
<feature type="compositionally biased region" description="Acidic residues" evidence="1">
    <location>
        <begin position="63"/>
        <end position="72"/>
    </location>
</feature>
<feature type="compositionally biased region" description="Basic and acidic residues" evidence="1">
    <location>
        <begin position="1"/>
        <end position="13"/>
    </location>
</feature>
<feature type="compositionally biased region" description="Acidic residues" evidence="1">
    <location>
        <begin position="95"/>
        <end position="128"/>
    </location>
</feature>
<feature type="region of interest" description="Disordered" evidence="1">
    <location>
        <begin position="1"/>
        <end position="154"/>
    </location>
</feature>
<evidence type="ECO:0000256" key="1">
    <source>
        <dbReference type="SAM" id="MobiDB-lite"/>
    </source>
</evidence>
<feature type="compositionally biased region" description="Polar residues" evidence="1">
    <location>
        <begin position="74"/>
        <end position="93"/>
    </location>
</feature>
<dbReference type="EMBL" id="JARIHO010000119">
    <property type="protein sequence ID" value="KAJ7302209.1"/>
    <property type="molecule type" value="Genomic_DNA"/>
</dbReference>
<dbReference type="AlphaFoldDB" id="A0AAD7E7S7"/>
<sequence>MHEDSSSDSDSEHNSSPPLSPRSSSPFHSHSTRPPSSRSTGSTRSAQAHTSITRSGKRFIDPNEPDDDEEDLSTSKLSSGSYTTAYVDQTTGTLEYDEEVEQDDPEGAAEDQQDDDEDDEDKLEEEDGSAYFHSDREIESDMDWTSTKRTHHKY</sequence>
<keyword evidence="3" id="KW-1185">Reference proteome</keyword>
<accession>A0AAD7E7S7</accession>
<feature type="compositionally biased region" description="Low complexity" evidence="1">
    <location>
        <begin position="14"/>
        <end position="45"/>
    </location>
</feature>
<comment type="caution">
    <text evidence="2">The sequence shown here is derived from an EMBL/GenBank/DDBJ whole genome shotgun (WGS) entry which is preliminary data.</text>
</comment>
<reference evidence="2" key="1">
    <citation type="submission" date="2023-03" db="EMBL/GenBank/DDBJ databases">
        <title>Massive genome expansion in bonnet fungi (Mycena s.s.) driven by repeated elements and novel gene families across ecological guilds.</title>
        <authorList>
            <consortium name="Lawrence Berkeley National Laboratory"/>
            <person name="Harder C.B."/>
            <person name="Miyauchi S."/>
            <person name="Viragh M."/>
            <person name="Kuo A."/>
            <person name="Thoen E."/>
            <person name="Andreopoulos B."/>
            <person name="Lu D."/>
            <person name="Skrede I."/>
            <person name="Drula E."/>
            <person name="Henrissat B."/>
            <person name="Morin E."/>
            <person name="Kohler A."/>
            <person name="Barry K."/>
            <person name="LaButti K."/>
            <person name="Morin E."/>
            <person name="Salamov A."/>
            <person name="Lipzen A."/>
            <person name="Mereny Z."/>
            <person name="Hegedus B."/>
            <person name="Baldrian P."/>
            <person name="Stursova M."/>
            <person name="Weitz H."/>
            <person name="Taylor A."/>
            <person name="Grigoriev I.V."/>
            <person name="Nagy L.G."/>
            <person name="Martin F."/>
            <person name="Kauserud H."/>
        </authorList>
    </citation>
    <scope>NUCLEOTIDE SEQUENCE</scope>
    <source>
        <strain evidence="2">CBHHK002</strain>
    </source>
</reference>
<evidence type="ECO:0000313" key="2">
    <source>
        <dbReference type="EMBL" id="KAJ7302209.1"/>
    </source>
</evidence>
<dbReference type="Proteomes" id="UP001218218">
    <property type="component" value="Unassembled WGS sequence"/>
</dbReference>
<evidence type="ECO:0000313" key="3">
    <source>
        <dbReference type="Proteomes" id="UP001218218"/>
    </source>
</evidence>
<gene>
    <name evidence="2" type="ORF">DFH08DRAFT_978069</name>
</gene>
<protein>
    <submittedName>
        <fullName evidence="2">Uncharacterized protein</fullName>
    </submittedName>
</protein>
<proteinExistence type="predicted"/>